<sequence length="82" mass="9314">MIYFRNSIFILKLSLFLNLVTFFIIFPNSVGYLSAAQERLFITSNGRINQTEIHTLSRFPDNTTGGMGCLSAWRQGSYLDGK</sequence>
<name>A0ABD3UCK1_9LAMI</name>
<organism evidence="1 2">
    <name type="scientific">Penstemon smallii</name>
    <dbReference type="NCBI Taxonomy" id="265156"/>
    <lineage>
        <taxon>Eukaryota</taxon>
        <taxon>Viridiplantae</taxon>
        <taxon>Streptophyta</taxon>
        <taxon>Embryophyta</taxon>
        <taxon>Tracheophyta</taxon>
        <taxon>Spermatophyta</taxon>
        <taxon>Magnoliopsida</taxon>
        <taxon>eudicotyledons</taxon>
        <taxon>Gunneridae</taxon>
        <taxon>Pentapetalae</taxon>
        <taxon>asterids</taxon>
        <taxon>lamiids</taxon>
        <taxon>Lamiales</taxon>
        <taxon>Plantaginaceae</taxon>
        <taxon>Cheloneae</taxon>
        <taxon>Penstemon</taxon>
    </lineage>
</organism>
<proteinExistence type="predicted"/>
<dbReference type="Proteomes" id="UP001634393">
    <property type="component" value="Unassembled WGS sequence"/>
</dbReference>
<reference evidence="1 2" key="1">
    <citation type="submission" date="2024-12" db="EMBL/GenBank/DDBJ databases">
        <title>The unique morphological basis and parallel evolutionary history of personate flowers in Penstemon.</title>
        <authorList>
            <person name="Depatie T.H."/>
            <person name="Wessinger C.A."/>
        </authorList>
    </citation>
    <scope>NUCLEOTIDE SEQUENCE [LARGE SCALE GENOMIC DNA]</scope>
    <source>
        <strain evidence="1">WTNN_2</strain>
        <tissue evidence="1">Leaf</tissue>
    </source>
</reference>
<dbReference type="EMBL" id="JBJXBP010000002">
    <property type="protein sequence ID" value="KAL3845883.1"/>
    <property type="molecule type" value="Genomic_DNA"/>
</dbReference>
<accession>A0ABD3UCK1</accession>
<evidence type="ECO:0000313" key="1">
    <source>
        <dbReference type="EMBL" id="KAL3845883.1"/>
    </source>
</evidence>
<protein>
    <submittedName>
        <fullName evidence="1">Uncharacterized protein</fullName>
    </submittedName>
</protein>
<keyword evidence="2" id="KW-1185">Reference proteome</keyword>
<comment type="caution">
    <text evidence="1">The sequence shown here is derived from an EMBL/GenBank/DDBJ whole genome shotgun (WGS) entry which is preliminary data.</text>
</comment>
<dbReference type="AlphaFoldDB" id="A0ABD3UCK1"/>
<evidence type="ECO:0000313" key="2">
    <source>
        <dbReference type="Proteomes" id="UP001634393"/>
    </source>
</evidence>
<gene>
    <name evidence="1" type="ORF">ACJIZ3_003286</name>
</gene>